<evidence type="ECO:0000256" key="5">
    <source>
        <dbReference type="ARBA" id="ARBA00023180"/>
    </source>
</evidence>
<sequence>MAQLNLSFLLKSSLFVLIALTCVSGKHYRATKLIAKNSFLTAKVDSESINESQEYEVYNYTQTLDHFNFNPESYTTFQQRYVVNSKYWGGPTNSSPIFLYVGAESDIMGDVEYNGFEHVIASRFKGLLVYIEHRYYGTSMPFGSYDEAYKNANTLGYFTSEQALADYAQIIIDVKKNMSAVNCPVIAIGASYGGMLASWFRMKYPHAAYGALAVSAPILYFMGLTPENGYASVVSKDFNSTSTSCYKTIRESWFEIDRVGAQPQGMLNLSQTFNTCTPVNTTKLLKYHLEIIYDVMAQYDDPTVNYLQTFCNATDAAGEGTYILDRIMAGYRSVAETNCITLFDMGFNNKSGWDWQSCTEMVMPMGQGENDTMFQANPFNLGEYTKECQQVFGVTPRPYWAPIEFGGYGIKTVLEKFASNIIFSNGLRDPYSSGGVLQNISDTVVAIYTQEGHHCSDLLTPMATDPDWLVEQRNKEINIIEGWLSKYTFANAN</sequence>
<evidence type="ECO:0000313" key="8">
    <source>
        <dbReference type="Proteomes" id="UP000235145"/>
    </source>
</evidence>
<keyword evidence="4" id="KW-0378">Hydrolase</keyword>
<dbReference type="GO" id="GO:0070008">
    <property type="term" value="F:serine-type exopeptidase activity"/>
    <property type="evidence" value="ECO:0007669"/>
    <property type="project" value="InterPro"/>
</dbReference>
<dbReference type="PANTHER" id="PTHR11010">
    <property type="entry name" value="PROTEASE S28 PRO-X CARBOXYPEPTIDASE-RELATED"/>
    <property type="match status" value="1"/>
</dbReference>
<keyword evidence="5" id="KW-0325">Glycoprotein</keyword>
<dbReference type="AlphaFoldDB" id="A0A9R1WJ38"/>
<evidence type="ECO:0000256" key="6">
    <source>
        <dbReference type="SAM" id="SignalP"/>
    </source>
</evidence>
<dbReference type="Proteomes" id="UP000235145">
    <property type="component" value="Unassembled WGS sequence"/>
</dbReference>
<reference evidence="7 8" key="1">
    <citation type="journal article" date="2017" name="Nat. Commun.">
        <title>Genome assembly with in vitro proximity ligation data and whole-genome triplication in lettuce.</title>
        <authorList>
            <person name="Reyes-Chin-Wo S."/>
            <person name="Wang Z."/>
            <person name="Yang X."/>
            <person name="Kozik A."/>
            <person name="Arikit S."/>
            <person name="Song C."/>
            <person name="Xia L."/>
            <person name="Froenicke L."/>
            <person name="Lavelle D.O."/>
            <person name="Truco M.J."/>
            <person name="Xia R."/>
            <person name="Zhu S."/>
            <person name="Xu C."/>
            <person name="Xu H."/>
            <person name="Xu X."/>
            <person name="Cox K."/>
            <person name="Korf I."/>
            <person name="Meyers B.C."/>
            <person name="Michelmore R.W."/>
        </authorList>
    </citation>
    <scope>NUCLEOTIDE SEQUENCE [LARGE SCALE GENOMIC DNA]</scope>
    <source>
        <strain evidence="8">cv. Salinas</strain>
        <tissue evidence="7">Seedlings</tissue>
    </source>
</reference>
<dbReference type="GO" id="GO:0008239">
    <property type="term" value="F:dipeptidyl-peptidase activity"/>
    <property type="evidence" value="ECO:0000318"/>
    <property type="project" value="GO_Central"/>
</dbReference>
<evidence type="ECO:0000313" key="7">
    <source>
        <dbReference type="EMBL" id="KAJ0226175.1"/>
    </source>
</evidence>
<dbReference type="InterPro" id="IPR029058">
    <property type="entry name" value="AB_hydrolase_fold"/>
</dbReference>
<dbReference type="GO" id="GO:0006508">
    <property type="term" value="P:proteolysis"/>
    <property type="evidence" value="ECO:0007669"/>
    <property type="project" value="UniProtKB-KW"/>
</dbReference>
<dbReference type="SUPFAM" id="SSF53474">
    <property type="entry name" value="alpha/beta-Hydrolases"/>
    <property type="match status" value="1"/>
</dbReference>
<protein>
    <recommendedName>
        <fullName evidence="9">Serine carboxypeptidase S28 family protein</fullName>
    </recommendedName>
</protein>
<name>A0A9R1WJ38_LACSA</name>
<organism evidence="7 8">
    <name type="scientific">Lactuca sativa</name>
    <name type="common">Garden lettuce</name>
    <dbReference type="NCBI Taxonomy" id="4236"/>
    <lineage>
        <taxon>Eukaryota</taxon>
        <taxon>Viridiplantae</taxon>
        <taxon>Streptophyta</taxon>
        <taxon>Embryophyta</taxon>
        <taxon>Tracheophyta</taxon>
        <taxon>Spermatophyta</taxon>
        <taxon>Magnoliopsida</taxon>
        <taxon>eudicotyledons</taxon>
        <taxon>Gunneridae</taxon>
        <taxon>Pentapetalae</taxon>
        <taxon>asterids</taxon>
        <taxon>campanulids</taxon>
        <taxon>Asterales</taxon>
        <taxon>Asteraceae</taxon>
        <taxon>Cichorioideae</taxon>
        <taxon>Cichorieae</taxon>
        <taxon>Lactucinae</taxon>
        <taxon>Lactuca</taxon>
    </lineage>
</organism>
<dbReference type="Pfam" id="PF05577">
    <property type="entry name" value="Peptidase_S28"/>
    <property type="match status" value="1"/>
</dbReference>
<feature type="chain" id="PRO_5040317053" description="Serine carboxypeptidase S28 family protein" evidence="6">
    <location>
        <begin position="26"/>
        <end position="493"/>
    </location>
</feature>
<dbReference type="Gene3D" id="1.20.120.980">
    <property type="entry name" value="Serine carboxypeptidase S28, SKS domain"/>
    <property type="match status" value="1"/>
</dbReference>
<dbReference type="InterPro" id="IPR042269">
    <property type="entry name" value="Ser_carbopepase_S28_SKS"/>
</dbReference>
<keyword evidence="8" id="KW-1185">Reference proteome</keyword>
<proteinExistence type="inferred from homology"/>
<dbReference type="Gene3D" id="3.40.50.1820">
    <property type="entry name" value="alpha/beta hydrolase"/>
    <property type="match status" value="1"/>
</dbReference>
<dbReference type="EMBL" id="NBSK02000001">
    <property type="protein sequence ID" value="KAJ0226175.1"/>
    <property type="molecule type" value="Genomic_DNA"/>
</dbReference>
<comment type="caution">
    <text evidence="7">The sequence shown here is derived from an EMBL/GenBank/DDBJ whole genome shotgun (WGS) entry which is preliminary data.</text>
</comment>
<keyword evidence="3 6" id="KW-0732">Signal</keyword>
<feature type="signal peptide" evidence="6">
    <location>
        <begin position="1"/>
        <end position="25"/>
    </location>
</feature>
<evidence type="ECO:0000256" key="4">
    <source>
        <dbReference type="ARBA" id="ARBA00022801"/>
    </source>
</evidence>
<comment type="similarity">
    <text evidence="1">Belongs to the peptidase S28 family.</text>
</comment>
<evidence type="ECO:0008006" key="9">
    <source>
        <dbReference type="Google" id="ProtNLM"/>
    </source>
</evidence>
<evidence type="ECO:0000256" key="1">
    <source>
        <dbReference type="ARBA" id="ARBA00011079"/>
    </source>
</evidence>
<keyword evidence="2" id="KW-0645">Protease</keyword>
<dbReference type="OrthoDB" id="2130629at2759"/>
<evidence type="ECO:0000256" key="3">
    <source>
        <dbReference type="ARBA" id="ARBA00022729"/>
    </source>
</evidence>
<dbReference type="Gramene" id="rna-gnl|WGS:NBSK|LSAT_1X65200_mrna">
    <property type="protein sequence ID" value="cds-PLY70520.1"/>
    <property type="gene ID" value="gene-LSAT_1X65200"/>
</dbReference>
<gene>
    <name evidence="7" type="ORF">LSAT_V11C100025190</name>
</gene>
<accession>A0A9R1WJ38</accession>
<dbReference type="InterPro" id="IPR008758">
    <property type="entry name" value="Peptidase_S28"/>
</dbReference>
<dbReference type="PANTHER" id="PTHR11010:SF78">
    <property type="entry name" value="LYSOSOMAL PRO-X CARBOXYPEPTIDASE"/>
    <property type="match status" value="1"/>
</dbReference>
<evidence type="ECO:0000256" key="2">
    <source>
        <dbReference type="ARBA" id="ARBA00022670"/>
    </source>
</evidence>